<feature type="compositionally biased region" description="Basic and acidic residues" evidence="1">
    <location>
        <begin position="2586"/>
        <end position="2598"/>
    </location>
</feature>
<evidence type="ECO:0000256" key="1">
    <source>
        <dbReference type="SAM" id="MobiDB-lite"/>
    </source>
</evidence>
<accession>A0A9W6BI19</accession>
<feature type="compositionally biased region" description="Basic and acidic residues" evidence="1">
    <location>
        <begin position="2750"/>
        <end position="2768"/>
    </location>
</feature>
<organism evidence="3 4">
    <name type="scientific">Pleodorina starrii</name>
    <dbReference type="NCBI Taxonomy" id="330485"/>
    <lineage>
        <taxon>Eukaryota</taxon>
        <taxon>Viridiplantae</taxon>
        <taxon>Chlorophyta</taxon>
        <taxon>core chlorophytes</taxon>
        <taxon>Chlorophyceae</taxon>
        <taxon>CS clade</taxon>
        <taxon>Chlamydomonadales</taxon>
        <taxon>Volvocaceae</taxon>
        <taxon>Pleodorina</taxon>
    </lineage>
</organism>
<feature type="compositionally biased region" description="Low complexity" evidence="1">
    <location>
        <begin position="1073"/>
        <end position="1086"/>
    </location>
</feature>
<name>A0A9W6BI19_9CHLO</name>
<feature type="domain" description="Sfi1 spindle body" evidence="2">
    <location>
        <begin position="1657"/>
        <end position="1930"/>
    </location>
</feature>
<feature type="compositionally biased region" description="Low complexity" evidence="1">
    <location>
        <begin position="2769"/>
        <end position="2784"/>
    </location>
</feature>
<feature type="region of interest" description="Disordered" evidence="1">
    <location>
        <begin position="2622"/>
        <end position="2802"/>
    </location>
</feature>
<feature type="region of interest" description="Disordered" evidence="1">
    <location>
        <begin position="1141"/>
        <end position="1181"/>
    </location>
</feature>
<dbReference type="EMBL" id="BRXU01000006">
    <property type="protein sequence ID" value="GLC52547.1"/>
    <property type="molecule type" value="Genomic_DNA"/>
</dbReference>
<evidence type="ECO:0000259" key="2">
    <source>
        <dbReference type="Pfam" id="PF08457"/>
    </source>
</evidence>
<feature type="region of interest" description="Disordered" evidence="1">
    <location>
        <begin position="1017"/>
        <end position="1086"/>
    </location>
</feature>
<feature type="compositionally biased region" description="Polar residues" evidence="1">
    <location>
        <begin position="2134"/>
        <end position="2145"/>
    </location>
</feature>
<dbReference type="Proteomes" id="UP001165080">
    <property type="component" value="Unassembled WGS sequence"/>
</dbReference>
<proteinExistence type="predicted"/>
<feature type="region of interest" description="Disordered" evidence="1">
    <location>
        <begin position="2195"/>
        <end position="2236"/>
    </location>
</feature>
<dbReference type="OrthoDB" id="552790at2759"/>
<sequence>MDMSDANLELPGESEVVQPAEEPEPSHLLPPGLEETPSTEDAALENEAAQSCELHEMEPSLQPYADMPEVVANENTDRESVLCFLPTPPGDDIDFAPSNNSPDMPGASSVMIGRWEPRDSPPLSPRSEHSSHSSLYPPGSARTSYGGGPEPNRSLVRSREPKADLNSGDVVMLMHQGRPYVAVQARLPYKDDAWHTVLELAEEGNAPESEALSYLEVVKQGGCVGFRSGAAGNRFMQPRRKAPHRLVFFNQNCGIWEHWTALGDDWRTTPWSTLRMVFQSRRLPHVELSVDVVRVGYFTAPGLGGLPPRALLPVIPEDTQMEDRNLRRITNLLLAEWFKFVDHEKLLREGLEADLAALADETQELKLKTIQQVEYLRVHMNEEMVSLSHHVALRDDALATMRRWLRRAQQLAADRMARQRHRRILMAWRYVVDDIVFQKAAILKLRRKRENAAREAAFRAWNAHTRAVLGAAVKLKFAVQRRSHSLMCRVLKGWQLVVARRAWRGRTMLAAVQRRAVRRMAASFKSWRLLAVQRGLARRALLRALHGVNQSWLAAALMAWRAATQAMRQREVQAELLVSRRAARMQSAALDAWREQVLYGRLADRHARAARLRKTLTGWRQAATAAHSAEVTAGALAASRREALRREALLNWRAAATAARALRQRLGRQLMARVAELQGRALAAWSLAARERRRRRVVLQRHLAVLRMRTTSAALAGWRAVAARAVWRRVRVMAALGRASTRRLTAALVSWHAFAAARRATAGRAALLTSRLRRMRLVACLGAWRHVAAQLGAARTNLLALCKRLLGYTLSGSFREWRLLAATAAASRTAVARTLPSHTRELLKHVLATWWAQHCAFAAPGEDVTALPHARSAVAAVSAGGGRGSPVSSGLSASYAAAAAAAAAAASAAAATEPLGYGAAASPRHSFSHLYDAAAQATFGVAASPRVSAGVASAPSAGAPFLPSASASLQPQLTAHEISVAASEDVEPISPTRERSFAAADAELAANVWLPEPVPSAAADTPVGSPLPRGSATSVSSAPPTAARPSSQPSLPPFALGPSPPSSSMPVQRRPRGSSTSAGGSDGSSGAAQLFSELSVNFPANLAKVPYTPPLQRRSRTYREALVAGAASAAAAARNIAGAAAAAGQTRSSSTGRIRGSVTSLASSASSGHHHHHHHTSGPFLPANAAVIGAAASPVLLEMGPTRGGEGPLTPVGLPELLEGPMEISRESSATAGFGSVNSATADTSEAEAVEAKAEVEGEAEGEGEGEVVEEALPDGAAPEAVRLSAEALLEVHASLQQQAKAEVADGSEALAATPFESGTPTASRSLGFVAGFVAEEAVQHVRSGGLSVAMSVPVMPSPAAVAARAQQAVPAGGRRAALETVRSGLGRWLAAAVLMRWRRAVAAERRWVACLEGVAASRRRQLAVEVLGAWWQMAAVARAQVAEAEALAVKAVARSGRQALREALVLWHAVARRGAVVHVLLARQLARVGAATARRVLAEWHSVAAERAAVERKVERQAIRREQALLTGVLRAWRGEVAARATRCAAASELANSQARGLLACALHGWSSAAAARRERAARQARAARYATRRRLIGAFRGWRWAAEEANEREAVAVRASRAAALRTAFGGWWRMTAAATQVGTVDLGASLQRAVGWHQRRLMRSFLAALAENRERKLELHRCAVEFWSQSTGAAVLGAWRLEATWARWAAAEVARLHSRSAQRLQSRCLSAWLDRAEAAAAARAAADQLAARRQRGLLAELLAGWQAAVSESAAARARQASCACRIGRGCLQRVFLAWREAAAQRRASRQRQQVVRRRLDSQCLRRVLAEWAALAADLRGVRAEVDRRFATSSTALLSLSFAGWLDLAQRLRAARTAAATRGSVADLALLRHTLRCWSAAVERSRAVAAAADAMAARREARVLPAVLRAWAMAACEDEARRLQLAALRHLMTRRRISFARRVFDAWREAVFDRQARNDELRRCIKRKKLAFSLFKQWYWEAFDSDVQATIWRMFHSTDPAAHSPEPSSRVPPGYRQPASAALQQPIPTYLLQHQQYVNRRSVGPGASYGNSSAARPGELPPLDLDHQEASADSGAAASSYDYRPRAATAASGLLTAADRTAMHQSQLMRGGSRLASASSQPVTQSRLGAVPEGHPQEGPEAVRTLASTFDAVAQPTMSGRARAASAAVTPLLLTSGSRSTAAAAASGRRDGATAMAPRPSAYPVLRPSDSETSDEQDDIRELVAAAAAAARPAAAATVPRRRETIAATTVTAAARAAAVRASRGPDAGSAGGASARRASVAASTGAFSVASKSTVSSRAAAAANAAANANASRRSSTSSAASGSAAARRLTSGRAAAPTSPSAASTMAPLSARASGGGSAAAGAASPSLEAMSAALNVAMRSLDLAAEVAHANAANSAAAAAAAAAAGGLNTTPPVVALSNRPSRVTISSVGSGAGQAFFGASSASVDGSAAGGPTAATGTAGGAAPISPISPPLHAHFNAVYDDGAPATGASGSAAPRSVSAGGGLPGVVPTWRKIAINQLYGDDEWHVDDLGPVDPLYVGIAGAGAAAGVGGVGIGADGRSSRRATGESDERAEEASRMAAALSIRTMLLQQAMEEMGGLQAGGGRAATGSVGGGALSEGGGGGSGGTANGSALGSRRVSSDASSGASHYPRHSIFRNAVFQPQAEDRDMDPEEERVSEEDEEDLEEAEEEEQSEEGDGGGQEGNVMPALGGLAALGGLGLAGGEDAEQEAREPEEHEQQQQQREEVAAWQQDAAAAAAAAEQEAVDAEEEEEAEAESIGA</sequence>
<dbReference type="PANTHER" id="PTHR22028:SF9">
    <property type="entry name" value="SFI1 SPINDLE BODY DOMAIN-CONTAINING PROTEIN"/>
    <property type="match status" value="1"/>
</dbReference>
<feature type="region of interest" description="Disordered" evidence="1">
    <location>
        <begin position="1"/>
        <end position="64"/>
    </location>
</feature>
<feature type="compositionally biased region" description="Low complexity" evidence="1">
    <location>
        <begin position="1031"/>
        <end position="1049"/>
    </location>
</feature>
<dbReference type="InterPro" id="IPR052270">
    <property type="entry name" value="CACF_protein"/>
</dbReference>
<comment type="caution">
    <text evidence="3">The sequence shown here is derived from an EMBL/GenBank/DDBJ whole genome shotgun (WGS) entry which is preliminary data.</text>
</comment>
<feature type="compositionally biased region" description="Acidic residues" evidence="1">
    <location>
        <begin position="2689"/>
        <end position="2719"/>
    </location>
</feature>
<feature type="region of interest" description="Disordered" evidence="1">
    <location>
        <begin position="2123"/>
        <end position="2158"/>
    </location>
</feature>
<dbReference type="InterPro" id="IPR013665">
    <property type="entry name" value="Sfi1_dom"/>
</dbReference>
<feature type="compositionally biased region" description="Gly residues" evidence="1">
    <location>
        <begin position="2622"/>
        <end position="2650"/>
    </location>
</feature>
<evidence type="ECO:0000313" key="3">
    <source>
        <dbReference type="EMBL" id="GLC52547.1"/>
    </source>
</evidence>
<feature type="compositionally biased region" description="Polar residues" evidence="1">
    <location>
        <begin position="1227"/>
        <end position="1244"/>
    </location>
</feature>
<feature type="region of interest" description="Disordered" evidence="1">
    <location>
        <begin position="81"/>
        <end position="162"/>
    </location>
</feature>
<dbReference type="GO" id="GO:0019902">
    <property type="term" value="F:phosphatase binding"/>
    <property type="evidence" value="ECO:0007669"/>
    <property type="project" value="TreeGrafter"/>
</dbReference>
<feature type="compositionally biased region" description="Gly residues" evidence="1">
    <location>
        <begin position="2735"/>
        <end position="2744"/>
    </location>
</feature>
<feature type="region of interest" description="Disordered" evidence="1">
    <location>
        <begin position="1227"/>
        <end position="1267"/>
    </location>
</feature>
<feature type="compositionally biased region" description="Acidic residues" evidence="1">
    <location>
        <begin position="2785"/>
        <end position="2802"/>
    </location>
</feature>
<keyword evidence="4" id="KW-1185">Reference proteome</keyword>
<feature type="region of interest" description="Disordered" evidence="1">
    <location>
        <begin position="2326"/>
        <end position="2370"/>
    </location>
</feature>
<feature type="compositionally biased region" description="Acidic residues" evidence="1">
    <location>
        <begin position="1257"/>
        <end position="1267"/>
    </location>
</feature>
<feature type="compositionally biased region" description="Low complexity" evidence="1">
    <location>
        <begin position="2195"/>
        <end position="2205"/>
    </location>
</feature>
<feature type="region of interest" description="Disordered" evidence="1">
    <location>
        <begin position="2060"/>
        <end position="2096"/>
    </location>
</feature>
<evidence type="ECO:0000313" key="4">
    <source>
        <dbReference type="Proteomes" id="UP001165080"/>
    </source>
</evidence>
<dbReference type="PANTHER" id="PTHR22028">
    <property type="entry name" value="SFI1 SPINDLE BODY DOMAIN-CONTAINING PROTEIN-RELATED"/>
    <property type="match status" value="1"/>
</dbReference>
<feature type="region of interest" description="Disordered" evidence="1">
    <location>
        <begin position="2017"/>
        <end position="2037"/>
    </location>
</feature>
<dbReference type="Pfam" id="PF08457">
    <property type="entry name" value="Sfi1"/>
    <property type="match status" value="1"/>
</dbReference>
<feature type="region of interest" description="Disordered" evidence="1">
    <location>
        <begin position="2575"/>
        <end position="2598"/>
    </location>
</feature>
<protein>
    <recommendedName>
        <fullName evidence="2">Sfi1 spindle body domain-containing protein</fullName>
    </recommendedName>
</protein>
<gene>
    <name evidence="3" type="primary">PLEST003376</name>
    <name evidence="3" type="ORF">PLESTB_000641600</name>
</gene>
<feature type="compositionally biased region" description="Low complexity" evidence="1">
    <location>
        <begin position="1141"/>
        <end position="1167"/>
    </location>
</feature>
<reference evidence="3 4" key="1">
    <citation type="journal article" date="2023" name="Commun. Biol.">
        <title>Reorganization of the ancestral sex-determining regions during the evolution of trioecy in Pleodorina starrii.</title>
        <authorList>
            <person name="Takahashi K."/>
            <person name="Suzuki S."/>
            <person name="Kawai-Toyooka H."/>
            <person name="Yamamoto K."/>
            <person name="Hamaji T."/>
            <person name="Ootsuki R."/>
            <person name="Yamaguchi H."/>
            <person name="Kawachi M."/>
            <person name="Higashiyama T."/>
            <person name="Nozaki H."/>
        </authorList>
    </citation>
    <scope>NUCLEOTIDE SEQUENCE [LARGE SCALE GENOMIC DNA]</scope>
    <source>
        <strain evidence="3 4">NIES-4479</strain>
    </source>
</reference>